<feature type="non-terminal residue" evidence="1">
    <location>
        <position position="169"/>
    </location>
</feature>
<dbReference type="EMBL" id="CAJVQB010052865">
    <property type="protein sequence ID" value="CAG8836106.1"/>
    <property type="molecule type" value="Genomic_DNA"/>
</dbReference>
<name>A0ABN7WPU5_GIGMA</name>
<accession>A0ABN7WPU5</accession>
<protein>
    <submittedName>
        <fullName evidence="1">29628_t:CDS:1</fullName>
    </submittedName>
</protein>
<keyword evidence="2" id="KW-1185">Reference proteome</keyword>
<proteinExistence type="predicted"/>
<evidence type="ECO:0000313" key="1">
    <source>
        <dbReference type="EMBL" id="CAG8836106.1"/>
    </source>
</evidence>
<comment type="caution">
    <text evidence="1">The sequence shown here is derived from an EMBL/GenBank/DDBJ whole genome shotgun (WGS) entry which is preliminary data.</text>
</comment>
<feature type="non-terminal residue" evidence="1">
    <location>
        <position position="1"/>
    </location>
</feature>
<organism evidence="1 2">
    <name type="scientific">Gigaspora margarita</name>
    <dbReference type="NCBI Taxonomy" id="4874"/>
    <lineage>
        <taxon>Eukaryota</taxon>
        <taxon>Fungi</taxon>
        <taxon>Fungi incertae sedis</taxon>
        <taxon>Mucoromycota</taxon>
        <taxon>Glomeromycotina</taxon>
        <taxon>Glomeromycetes</taxon>
        <taxon>Diversisporales</taxon>
        <taxon>Gigasporaceae</taxon>
        <taxon>Gigaspora</taxon>
    </lineage>
</organism>
<dbReference type="Proteomes" id="UP000789901">
    <property type="component" value="Unassembled WGS sequence"/>
</dbReference>
<reference evidence="1 2" key="1">
    <citation type="submission" date="2021-06" db="EMBL/GenBank/DDBJ databases">
        <authorList>
            <person name="Kallberg Y."/>
            <person name="Tangrot J."/>
            <person name="Rosling A."/>
        </authorList>
    </citation>
    <scope>NUCLEOTIDE SEQUENCE [LARGE SCALE GENOMIC DNA]</scope>
    <source>
        <strain evidence="1 2">120-4 pot B 10/14</strain>
    </source>
</reference>
<evidence type="ECO:0000313" key="2">
    <source>
        <dbReference type="Proteomes" id="UP000789901"/>
    </source>
</evidence>
<sequence length="169" mass="19604">RYQALTPEETILVKSVKAEQHRWQRQLKKMQQTPTYKEALSYSETFPIELDIGAMNIVCEACGAFHFAGEHTGRELNIFTLCCQKARGQRSQHPANIHLNQELLGFLDQIIQNISPYAQAYKLILRTINGSQQQILDYDNINAFAELRYISPSKAFWRLSEYEIQEKSH</sequence>
<gene>
    <name evidence="1" type="ORF">GMARGA_LOCUS32870</name>
</gene>